<name>A0ABQ0K111_9BACT</name>
<dbReference type="InterPro" id="IPR043733">
    <property type="entry name" value="DUF5677"/>
</dbReference>
<dbReference type="Pfam" id="PF18928">
    <property type="entry name" value="DUF5677"/>
    <property type="match status" value="1"/>
</dbReference>
<accession>A0ABQ0K111</accession>
<comment type="caution">
    <text evidence="1">The sequence shown here is derived from an EMBL/GenBank/DDBJ whole genome shotgun (WGS) entry which is preliminary data.</text>
</comment>
<dbReference type="EMBL" id="BAFN01000001">
    <property type="protein sequence ID" value="GAN34603.1"/>
    <property type="molecule type" value="Genomic_DNA"/>
</dbReference>
<organism evidence="1 2">
    <name type="scientific">Candidatus Brocadia sinica JPN1</name>
    <dbReference type="NCBI Taxonomy" id="1197129"/>
    <lineage>
        <taxon>Bacteria</taxon>
        <taxon>Pseudomonadati</taxon>
        <taxon>Planctomycetota</taxon>
        <taxon>Candidatus Brocadiia</taxon>
        <taxon>Candidatus Brocadiales</taxon>
        <taxon>Candidatus Brocadiaceae</taxon>
        <taxon>Candidatus Brocadia</taxon>
    </lineage>
</organism>
<protein>
    <submittedName>
        <fullName evidence="1">Uncharacterized protein</fullName>
    </submittedName>
</protein>
<dbReference type="Proteomes" id="UP000032309">
    <property type="component" value="Unassembled WGS sequence"/>
</dbReference>
<sequence length="158" mass="19033">MDNMNTLNFLEKVLDKSTKYSRKLIFDKKYQLHLYLISLYYRIIELTHSCTILMREKIISGVPIILRTMLETFADLKNLSADENYINFMQASYLEEWLRLFKEAKDGDNPYLRKISQIGNLKQIYTELKKLKENHYTPLSHYKRFEKAEMVDEYRSII</sequence>
<proteinExistence type="predicted"/>
<dbReference type="RefSeq" id="WP_157842553.1">
    <property type="nucleotide sequence ID" value="NZ_BAFN01000001.1"/>
</dbReference>
<reference evidence="2" key="1">
    <citation type="journal article" date="2015" name="Genome Announc.">
        <title>Draft Genome Sequence of an Anaerobic Ammonium-Oxidizing Bacterium, "Candidatus Brocadia sinica".</title>
        <authorList>
            <person name="Oshiki M."/>
            <person name="Shinyako-Hata K."/>
            <person name="Satoh H."/>
            <person name="Okabe S."/>
        </authorList>
    </citation>
    <scope>NUCLEOTIDE SEQUENCE [LARGE SCALE GENOMIC DNA]</scope>
    <source>
        <strain evidence="2">JPN1</strain>
    </source>
</reference>
<keyword evidence="2" id="KW-1185">Reference proteome</keyword>
<gene>
    <name evidence="1" type="ORF">BROSI_A3141</name>
</gene>
<evidence type="ECO:0000313" key="2">
    <source>
        <dbReference type="Proteomes" id="UP000032309"/>
    </source>
</evidence>
<evidence type="ECO:0000313" key="1">
    <source>
        <dbReference type="EMBL" id="GAN34603.1"/>
    </source>
</evidence>